<dbReference type="Gene3D" id="1.10.260.40">
    <property type="entry name" value="lambda repressor-like DNA-binding domains"/>
    <property type="match status" value="1"/>
</dbReference>
<dbReference type="SMART" id="SM00530">
    <property type="entry name" value="HTH_XRE"/>
    <property type="match status" value="1"/>
</dbReference>
<name>C9LAV5_BLAHA</name>
<proteinExistence type="predicted"/>
<dbReference type="PROSITE" id="PS50943">
    <property type="entry name" value="HTH_CROC1"/>
    <property type="match status" value="1"/>
</dbReference>
<dbReference type="InterPro" id="IPR001387">
    <property type="entry name" value="Cro/C1-type_HTH"/>
</dbReference>
<protein>
    <recommendedName>
        <fullName evidence="1">HTH cro/C1-type domain-containing protein</fullName>
    </recommendedName>
</protein>
<dbReference type="InterPro" id="IPR010982">
    <property type="entry name" value="Lambda_DNA-bd_dom_sf"/>
</dbReference>
<dbReference type="RefSeq" id="WP_003023170.1">
    <property type="nucleotide sequence ID" value="NZ_CP022413.2"/>
</dbReference>
<dbReference type="SUPFAM" id="SSF47413">
    <property type="entry name" value="lambda repressor-like DNA-binding domains"/>
    <property type="match status" value="1"/>
</dbReference>
<dbReference type="STRING" id="537007.BLAHAN_06565"/>
<evidence type="ECO:0000313" key="2">
    <source>
        <dbReference type="EMBL" id="EEX20773.1"/>
    </source>
</evidence>
<dbReference type="Pfam" id="PF13443">
    <property type="entry name" value="HTH_26"/>
    <property type="match status" value="1"/>
</dbReference>
<dbReference type="EMBL" id="ABYU02000037">
    <property type="protein sequence ID" value="EEX20773.1"/>
    <property type="molecule type" value="Genomic_DNA"/>
</dbReference>
<gene>
    <name evidence="2" type="ORF">BLAHAN_06565</name>
</gene>
<reference evidence="2" key="1">
    <citation type="submission" date="2009-09" db="EMBL/GenBank/DDBJ databases">
        <authorList>
            <person name="Weinstock G."/>
            <person name="Sodergren E."/>
            <person name="Clifton S."/>
            <person name="Fulton L."/>
            <person name="Fulton B."/>
            <person name="Courtney L."/>
            <person name="Fronick C."/>
            <person name="Harrison M."/>
            <person name="Strong C."/>
            <person name="Farmer C."/>
            <person name="Delahaunty K."/>
            <person name="Markovic C."/>
            <person name="Hall O."/>
            <person name="Minx P."/>
            <person name="Tomlinson C."/>
            <person name="Mitreva M."/>
            <person name="Nelson J."/>
            <person name="Hou S."/>
            <person name="Wollam A."/>
            <person name="Pepin K.H."/>
            <person name="Johnson M."/>
            <person name="Bhonagiri V."/>
            <person name="Nash W.E."/>
            <person name="Warren W."/>
            <person name="Chinwalla A."/>
            <person name="Mardis E.R."/>
            <person name="Wilson R.K."/>
        </authorList>
    </citation>
    <scope>NUCLEOTIDE SEQUENCE [LARGE SCALE GENOMIC DNA]</scope>
    <source>
        <strain evidence="2">DSM 20583</strain>
    </source>
</reference>
<sequence>MLSRKDARKLLAERVNELCKEKKLTYEELSSKSEVPIETVLQMADGSVKNPGIFAIAKICEGLNVSLKDFFDTDEFRNIMI</sequence>
<comment type="caution">
    <text evidence="2">The sequence shown here is derived from an EMBL/GenBank/DDBJ whole genome shotgun (WGS) entry which is preliminary data.</text>
</comment>
<dbReference type="HOGENOM" id="CLU_066192_50_1_9"/>
<accession>C9LAV5</accession>
<dbReference type="KEGG" id="bhan:CGC63_00540"/>
<feature type="domain" description="HTH cro/C1-type" evidence="1">
    <location>
        <begin position="15"/>
        <end position="70"/>
    </location>
</feature>
<dbReference type="AlphaFoldDB" id="C9LAV5"/>
<keyword evidence="3" id="KW-1185">Reference proteome</keyword>
<evidence type="ECO:0000259" key="1">
    <source>
        <dbReference type="PROSITE" id="PS50943"/>
    </source>
</evidence>
<dbReference type="eggNOG" id="COG1476">
    <property type="taxonomic scope" value="Bacteria"/>
</dbReference>
<dbReference type="CDD" id="cd00093">
    <property type="entry name" value="HTH_XRE"/>
    <property type="match status" value="1"/>
</dbReference>
<organism evidence="2 3">
    <name type="scientific">Blautia hansenii DSM 20583</name>
    <dbReference type="NCBI Taxonomy" id="537007"/>
    <lineage>
        <taxon>Bacteria</taxon>
        <taxon>Bacillati</taxon>
        <taxon>Bacillota</taxon>
        <taxon>Clostridia</taxon>
        <taxon>Lachnospirales</taxon>
        <taxon>Lachnospiraceae</taxon>
        <taxon>Blautia</taxon>
    </lineage>
</organism>
<evidence type="ECO:0000313" key="3">
    <source>
        <dbReference type="Proteomes" id="UP000003755"/>
    </source>
</evidence>
<dbReference type="Proteomes" id="UP000003755">
    <property type="component" value="Unassembled WGS sequence"/>
</dbReference>
<dbReference type="GO" id="GO:0003677">
    <property type="term" value="F:DNA binding"/>
    <property type="evidence" value="ECO:0007669"/>
    <property type="project" value="InterPro"/>
</dbReference>